<dbReference type="AlphaFoldDB" id="A0A843TS41"/>
<organism evidence="2 3">
    <name type="scientific">Colocasia esculenta</name>
    <name type="common">Wild taro</name>
    <name type="synonym">Arum esculentum</name>
    <dbReference type="NCBI Taxonomy" id="4460"/>
    <lineage>
        <taxon>Eukaryota</taxon>
        <taxon>Viridiplantae</taxon>
        <taxon>Streptophyta</taxon>
        <taxon>Embryophyta</taxon>
        <taxon>Tracheophyta</taxon>
        <taxon>Spermatophyta</taxon>
        <taxon>Magnoliopsida</taxon>
        <taxon>Liliopsida</taxon>
        <taxon>Araceae</taxon>
        <taxon>Aroideae</taxon>
        <taxon>Colocasieae</taxon>
        <taxon>Colocasia</taxon>
    </lineage>
</organism>
<sequence length="176" mass="20076">MEEEPNPPPSISLRRFELSDVDDMMEWVSDARVSRFMTWETIHSREEALDYLVTTIFPHPWYRAICLGGKPVGFISVRPGAGADRCRGEVSCGVARRHWGRGVVPAAVRMTTRAVFAELPQLERLDALVAVENRGAQRSLEKAGFRRDVLHSRFRILDGEVRDMVRYCFVRTASKL</sequence>
<dbReference type="SMR" id="A0A843TS41"/>
<comment type="caution">
    <text evidence="2">The sequence shown here is derived from an EMBL/GenBank/DDBJ whole genome shotgun (WGS) entry which is preliminary data.</text>
</comment>
<dbReference type="Pfam" id="PF13302">
    <property type="entry name" value="Acetyltransf_3"/>
    <property type="match status" value="1"/>
</dbReference>
<protein>
    <recommendedName>
        <fullName evidence="1">N-acetyltransferase domain-containing protein</fullName>
    </recommendedName>
</protein>
<dbReference type="OrthoDB" id="630895at2759"/>
<reference evidence="2" key="1">
    <citation type="submission" date="2017-07" db="EMBL/GenBank/DDBJ databases">
        <title>Taro Niue Genome Assembly and Annotation.</title>
        <authorList>
            <person name="Atibalentja N."/>
            <person name="Keating K."/>
            <person name="Fields C.J."/>
        </authorList>
    </citation>
    <scope>NUCLEOTIDE SEQUENCE</scope>
    <source>
        <strain evidence="2">Niue_2</strain>
        <tissue evidence="2">Leaf</tissue>
    </source>
</reference>
<dbReference type="GO" id="GO:0016747">
    <property type="term" value="F:acyltransferase activity, transferring groups other than amino-acyl groups"/>
    <property type="evidence" value="ECO:0007669"/>
    <property type="project" value="InterPro"/>
</dbReference>
<evidence type="ECO:0000313" key="3">
    <source>
        <dbReference type="Proteomes" id="UP000652761"/>
    </source>
</evidence>
<dbReference type="SUPFAM" id="SSF55729">
    <property type="entry name" value="Acyl-CoA N-acyltransferases (Nat)"/>
    <property type="match status" value="1"/>
</dbReference>
<dbReference type="PANTHER" id="PTHR46067:SF27">
    <property type="entry name" value="ACYL-COA N-ACYLTRANSFERASES (NAT) SUPERFAMILY PROTEIN"/>
    <property type="match status" value="1"/>
</dbReference>
<dbReference type="PANTHER" id="PTHR46067">
    <property type="entry name" value="ACYL-COA N-ACYLTRANSFERASES (NAT) SUPERFAMILY PROTEIN"/>
    <property type="match status" value="1"/>
</dbReference>
<dbReference type="InterPro" id="IPR000182">
    <property type="entry name" value="GNAT_dom"/>
</dbReference>
<name>A0A843TS41_COLES</name>
<dbReference type="PROSITE" id="PS51186">
    <property type="entry name" value="GNAT"/>
    <property type="match status" value="1"/>
</dbReference>
<dbReference type="Gene3D" id="3.40.630.30">
    <property type="match status" value="1"/>
</dbReference>
<gene>
    <name evidence="2" type="ORF">Taro_004589</name>
</gene>
<evidence type="ECO:0000259" key="1">
    <source>
        <dbReference type="PROSITE" id="PS51186"/>
    </source>
</evidence>
<evidence type="ECO:0000313" key="2">
    <source>
        <dbReference type="EMBL" id="MQL72263.1"/>
    </source>
</evidence>
<feature type="domain" description="N-acetyltransferase" evidence="1">
    <location>
        <begin position="11"/>
        <end position="168"/>
    </location>
</feature>
<dbReference type="Proteomes" id="UP000652761">
    <property type="component" value="Unassembled WGS sequence"/>
</dbReference>
<proteinExistence type="predicted"/>
<dbReference type="EMBL" id="NMUH01000124">
    <property type="protein sequence ID" value="MQL72263.1"/>
    <property type="molecule type" value="Genomic_DNA"/>
</dbReference>
<keyword evidence="3" id="KW-1185">Reference proteome</keyword>
<dbReference type="InterPro" id="IPR016181">
    <property type="entry name" value="Acyl_CoA_acyltransferase"/>
</dbReference>
<accession>A0A843TS41</accession>